<organism evidence="5 6">
    <name type="scientific">Conexibacter arvalis</name>
    <dbReference type="NCBI Taxonomy" id="912552"/>
    <lineage>
        <taxon>Bacteria</taxon>
        <taxon>Bacillati</taxon>
        <taxon>Actinomycetota</taxon>
        <taxon>Thermoleophilia</taxon>
        <taxon>Solirubrobacterales</taxon>
        <taxon>Conexibacteraceae</taxon>
        <taxon>Conexibacter</taxon>
    </lineage>
</organism>
<evidence type="ECO:0000256" key="1">
    <source>
        <dbReference type="ARBA" id="ARBA00023125"/>
    </source>
</evidence>
<dbReference type="GO" id="GO:0006355">
    <property type="term" value="P:regulation of DNA-templated transcription"/>
    <property type="evidence" value="ECO:0007669"/>
    <property type="project" value="TreeGrafter"/>
</dbReference>
<protein>
    <submittedName>
        <fullName evidence="5">Response regulator NasT</fullName>
    </submittedName>
</protein>
<keyword evidence="1" id="KW-0238">DNA-binding</keyword>
<dbReference type="SMART" id="SM00448">
    <property type="entry name" value="REC"/>
    <property type="match status" value="1"/>
</dbReference>
<dbReference type="Pfam" id="PF00072">
    <property type="entry name" value="Response_reg"/>
    <property type="match status" value="1"/>
</dbReference>
<dbReference type="InterPro" id="IPR036388">
    <property type="entry name" value="WH-like_DNA-bd_sf"/>
</dbReference>
<dbReference type="InterPro" id="IPR005561">
    <property type="entry name" value="ANTAR"/>
</dbReference>
<dbReference type="GO" id="GO:0000976">
    <property type="term" value="F:transcription cis-regulatory region binding"/>
    <property type="evidence" value="ECO:0007669"/>
    <property type="project" value="TreeGrafter"/>
</dbReference>
<dbReference type="SMART" id="SM01012">
    <property type="entry name" value="ANTAR"/>
    <property type="match status" value="1"/>
</dbReference>
<comment type="caution">
    <text evidence="5">The sequence shown here is derived from an EMBL/GenBank/DDBJ whole genome shotgun (WGS) entry which is preliminary data.</text>
</comment>
<name>A0A840IBX8_9ACTN</name>
<dbReference type="InterPro" id="IPR039420">
    <property type="entry name" value="WalR-like"/>
</dbReference>
<dbReference type="SUPFAM" id="SSF52172">
    <property type="entry name" value="CheY-like"/>
    <property type="match status" value="1"/>
</dbReference>
<dbReference type="RefSeq" id="WP_183341450.1">
    <property type="nucleotide sequence ID" value="NZ_JACHNU010000002.1"/>
</dbReference>
<sequence length="193" mass="21148">MRILIAEDDPVIAIGLTARLRALGHEPLGPASDGQHAVELAREDPPDLYLFDVDMPRLDGLAAARALSEEGLRRPIVVITGVDDPDLIDRSIATGVSAYLTKPIDDRALDAGIRLAASRHEEFRALEAEVTKAQQALVDRKLIEQAKGILITATGVSEPEAFRRIQRAARDRNLRLVEVARRIVDQQALLDGR</sequence>
<dbReference type="PANTHER" id="PTHR48111">
    <property type="entry name" value="REGULATOR OF RPOS"/>
    <property type="match status" value="1"/>
</dbReference>
<evidence type="ECO:0000259" key="3">
    <source>
        <dbReference type="PROSITE" id="PS50110"/>
    </source>
</evidence>
<dbReference type="InterPro" id="IPR011006">
    <property type="entry name" value="CheY-like_superfamily"/>
</dbReference>
<accession>A0A840IBX8</accession>
<dbReference type="InterPro" id="IPR008327">
    <property type="entry name" value="Sig_transdc_resp-reg_antiterm"/>
</dbReference>
<dbReference type="Gene3D" id="3.40.50.2300">
    <property type="match status" value="1"/>
</dbReference>
<dbReference type="GO" id="GO:0032993">
    <property type="term" value="C:protein-DNA complex"/>
    <property type="evidence" value="ECO:0007669"/>
    <property type="project" value="TreeGrafter"/>
</dbReference>
<dbReference type="InterPro" id="IPR001789">
    <property type="entry name" value="Sig_transdc_resp-reg_receiver"/>
</dbReference>
<keyword evidence="6" id="KW-1185">Reference proteome</keyword>
<dbReference type="GO" id="GO:0005829">
    <property type="term" value="C:cytosol"/>
    <property type="evidence" value="ECO:0007669"/>
    <property type="project" value="TreeGrafter"/>
</dbReference>
<dbReference type="PIRSF" id="PIRSF036382">
    <property type="entry name" value="RR_antiterm"/>
    <property type="match status" value="1"/>
</dbReference>
<evidence type="ECO:0000313" key="5">
    <source>
        <dbReference type="EMBL" id="MBB4662336.1"/>
    </source>
</evidence>
<evidence type="ECO:0000256" key="2">
    <source>
        <dbReference type="PROSITE-ProRule" id="PRU00169"/>
    </source>
</evidence>
<feature type="domain" description="Response regulatory" evidence="3">
    <location>
        <begin position="2"/>
        <end position="117"/>
    </location>
</feature>
<dbReference type="Proteomes" id="UP000585272">
    <property type="component" value="Unassembled WGS sequence"/>
</dbReference>
<dbReference type="PANTHER" id="PTHR48111:SF69">
    <property type="entry name" value="RESPONSE REGULATOR RECEIVER"/>
    <property type="match status" value="1"/>
</dbReference>
<dbReference type="Gene3D" id="1.10.10.10">
    <property type="entry name" value="Winged helix-like DNA-binding domain superfamily/Winged helix DNA-binding domain"/>
    <property type="match status" value="1"/>
</dbReference>
<reference evidence="5 6" key="1">
    <citation type="submission" date="2020-08" db="EMBL/GenBank/DDBJ databases">
        <title>Genomic Encyclopedia of Archaeal and Bacterial Type Strains, Phase II (KMG-II): from individual species to whole genera.</title>
        <authorList>
            <person name="Goeker M."/>
        </authorList>
    </citation>
    <scope>NUCLEOTIDE SEQUENCE [LARGE SCALE GENOMIC DNA]</scope>
    <source>
        <strain evidence="5 6">DSM 23288</strain>
    </source>
</reference>
<dbReference type="EMBL" id="JACHNU010000002">
    <property type="protein sequence ID" value="MBB4662336.1"/>
    <property type="molecule type" value="Genomic_DNA"/>
</dbReference>
<dbReference type="GO" id="GO:0000156">
    <property type="term" value="F:phosphorelay response regulator activity"/>
    <property type="evidence" value="ECO:0007669"/>
    <property type="project" value="TreeGrafter"/>
</dbReference>
<feature type="modified residue" description="4-aspartylphosphate" evidence="2">
    <location>
        <position position="52"/>
    </location>
</feature>
<evidence type="ECO:0000259" key="4">
    <source>
        <dbReference type="PROSITE" id="PS50921"/>
    </source>
</evidence>
<dbReference type="Pfam" id="PF03861">
    <property type="entry name" value="ANTAR"/>
    <property type="match status" value="1"/>
</dbReference>
<dbReference type="PROSITE" id="PS50921">
    <property type="entry name" value="ANTAR"/>
    <property type="match status" value="1"/>
</dbReference>
<feature type="domain" description="ANTAR" evidence="4">
    <location>
        <begin position="123"/>
        <end position="184"/>
    </location>
</feature>
<gene>
    <name evidence="5" type="ORF">BDZ31_001922</name>
</gene>
<keyword evidence="2" id="KW-0597">Phosphoprotein</keyword>
<dbReference type="AlphaFoldDB" id="A0A840IBX8"/>
<dbReference type="PROSITE" id="PS50110">
    <property type="entry name" value="RESPONSE_REGULATORY"/>
    <property type="match status" value="1"/>
</dbReference>
<dbReference type="GO" id="GO:0003723">
    <property type="term" value="F:RNA binding"/>
    <property type="evidence" value="ECO:0007669"/>
    <property type="project" value="InterPro"/>
</dbReference>
<proteinExistence type="predicted"/>
<evidence type="ECO:0000313" key="6">
    <source>
        <dbReference type="Proteomes" id="UP000585272"/>
    </source>
</evidence>